<keyword evidence="4 7" id="KW-1133">Transmembrane helix</keyword>
<reference evidence="9 10" key="1">
    <citation type="submission" date="2019-01" db="EMBL/GenBank/DDBJ databases">
        <title>Egibacter rhizosphaerae EGI 80759T.</title>
        <authorList>
            <person name="Chen D.-D."/>
            <person name="Tian Y."/>
            <person name="Jiao J.-Y."/>
            <person name="Zhang X.-T."/>
            <person name="Zhang Y.-G."/>
            <person name="Zhang Y."/>
            <person name="Xiao M."/>
            <person name="Shu W.-S."/>
            <person name="Li W.-J."/>
        </authorList>
    </citation>
    <scope>NUCLEOTIDE SEQUENCE [LARGE SCALE GENOMIC DNA]</scope>
    <source>
        <strain evidence="9 10">EGI 80759</strain>
    </source>
</reference>
<gene>
    <name evidence="9" type="ORF">ER308_08925</name>
</gene>
<evidence type="ECO:0000256" key="4">
    <source>
        <dbReference type="ARBA" id="ARBA00022989"/>
    </source>
</evidence>
<feature type="transmembrane region" description="Helical" evidence="7">
    <location>
        <begin position="275"/>
        <end position="300"/>
    </location>
</feature>
<keyword evidence="10" id="KW-1185">Reference proteome</keyword>
<dbReference type="GO" id="GO:0005886">
    <property type="term" value="C:plasma membrane"/>
    <property type="evidence" value="ECO:0007669"/>
    <property type="project" value="UniProtKB-SubCell"/>
</dbReference>
<evidence type="ECO:0000256" key="1">
    <source>
        <dbReference type="ARBA" id="ARBA00004651"/>
    </source>
</evidence>
<dbReference type="AlphaFoldDB" id="A0A411YEM1"/>
<feature type="transmembrane region" description="Helical" evidence="7">
    <location>
        <begin position="503"/>
        <end position="524"/>
    </location>
</feature>
<feature type="region of interest" description="Disordered" evidence="6">
    <location>
        <begin position="223"/>
        <end position="253"/>
    </location>
</feature>
<evidence type="ECO:0000256" key="3">
    <source>
        <dbReference type="ARBA" id="ARBA00022692"/>
    </source>
</evidence>
<keyword evidence="3 7" id="KW-0812">Transmembrane</keyword>
<accession>A0A411YEM1</accession>
<feature type="transmembrane region" description="Helical" evidence="7">
    <location>
        <begin position="451"/>
        <end position="482"/>
    </location>
</feature>
<organism evidence="9 10">
    <name type="scientific">Egibacter rhizosphaerae</name>
    <dbReference type="NCBI Taxonomy" id="1670831"/>
    <lineage>
        <taxon>Bacteria</taxon>
        <taxon>Bacillati</taxon>
        <taxon>Actinomycetota</taxon>
        <taxon>Nitriliruptoria</taxon>
        <taxon>Egibacterales</taxon>
        <taxon>Egibacteraceae</taxon>
        <taxon>Egibacter</taxon>
    </lineage>
</organism>
<feature type="transmembrane region" description="Helical" evidence="7">
    <location>
        <begin position="323"/>
        <end position="350"/>
    </location>
</feature>
<feature type="domain" description="ABC3 transporter permease C-terminal" evidence="8">
    <location>
        <begin position="771"/>
        <end position="872"/>
    </location>
</feature>
<feature type="transmembrane region" description="Helical" evidence="7">
    <location>
        <begin position="370"/>
        <end position="390"/>
    </location>
</feature>
<evidence type="ECO:0000313" key="9">
    <source>
        <dbReference type="EMBL" id="QBI19659.1"/>
    </source>
</evidence>
<name>A0A411YEM1_9ACTN</name>
<dbReference type="Proteomes" id="UP000291469">
    <property type="component" value="Chromosome"/>
</dbReference>
<feature type="transmembrane region" description="Helical" evidence="7">
    <location>
        <begin position="857"/>
        <end position="877"/>
    </location>
</feature>
<feature type="transmembrane region" description="Helical" evidence="7">
    <location>
        <begin position="814"/>
        <end position="837"/>
    </location>
</feature>
<evidence type="ECO:0000256" key="6">
    <source>
        <dbReference type="SAM" id="MobiDB-lite"/>
    </source>
</evidence>
<proteinExistence type="predicted"/>
<keyword evidence="2" id="KW-1003">Cell membrane</keyword>
<comment type="subcellular location">
    <subcellularLocation>
        <location evidence="1">Cell membrane</location>
        <topology evidence="1">Multi-pass membrane protein</topology>
    </subcellularLocation>
</comment>
<feature type="transmembrane region" description="Helical" evidence="7">
    <location>
        <begin position="34"/>
        <end position="55"/>
    </location>
</feature>
<dbReference type="PANTHER" id="PTHR30287:SF1">
    <property type="entry name" value="INNER MEMBRANE PROTEIN"/>
    <property type="match status" value="1"/>
</dbReference>
<evidence type="ECO:0000256" key="7">
    <source>
        <dbReference type="SAM" id="Phobius"/>
    </source>
</evidence>
<feature type="transmembrane region" description="Helical" evidence="7">
    <location>
        <begin position="771"/>
        <end position="793"/>
    </location>
</feature>
<dbReference type="KEGG" id="erz:ER308_08925"/>
<evidence type="ECO:0000313" key="10">
    <source>
        <dbReference type="Proteomes" id="UP000291469"/>
    </source>
</evidence>
<dbReference type="RefSeq" id="WP_131154656.1">
    <property type="nucleotide sequence ID" value="NZ_CP036402.1"/>
</dbReference>
<dbReference type="Pfam" id="PF02687">
    <property type="entry name" value="FtsX"/>
    <property type="match status" value="2"/>
</dbReference>
<sequence>MSTAASGLAGRWARWRVALRLAARDARRHRGRTGLVVTLIAIPVALLAGGATLWATQDVSPAEETVQQFGAADFEVRARDGDVDLDWVPGELPDGAQATPLNRGELLLAGELGPVGAESIGVDLTASVHEGRLDLVAGSAPEGEEEVALTPALADDLDVDLGDVIADPDGDPVGEVVGLAEWPSALPRRTVFAAPDALPGATRQAGWVVTAGEAEHEAVATALAPTPGDEAPRGDQPGADAPEAGEEGTTDGGEAWRVTARADVVPVTGGGGLEAAFAVVAALALAEAALVAAAAFAVGVRRQLRDLGLLAAVGGRPGDLRRVMVAGGVVAGSVGAVLGAAGGIAAVALLEPWLESWLGQRLPGGLTVPVGLVALAVVGGLGAALAAAAAPARTAARLTATESLAGRLPPGAPPRRAATVGVALAALGVLLAGGAAWLARPAAGTLDQDPALVAIAVGAMLVVLGVPLASPAIAGALGRLAGRLPTLPRLALRDLARHRARTGAALAAVTAALALPVAIGTILVSEEPPRPSLAEEHVLLRPPLDGDGGVPAAAVDAAAESLEVESAASLAAVRDPDTGQPAMASFEGGGFSGRLAMAALDEPEEVAAVLGPDEAADDDALASAEDALAAGKIVLLGDDNGPRGRTVEIVVPLDPNAHADDQPGEDEGEPSFAVVAELPAVSVPGGDWPSLRANALITATAEAHDLAVDKAASTLIAAAEPPAAADRDAIRGHVATATEQVQVNPEGRLADSAMLRFGDTPTDPGRIVTRVVLVLAALVAGAVVAIATALAAAEGRGERATLAAVGASPRARRRLLAAQALSLALVAGALAIPVGLVPGSAAALGLIGRPPAPPWETLAVALIGLPLAAWAITRSIARERHLALRRPA</sequence>
<protein>
    <submittedName>
        <fullName evidence="9">FtsX-like permease family protein</fullName>
    </submittedName>
</protein>
<dbReference type="PANTHER" id="PTHR30287">
    <property type="entry name" value="MEMBRANE COMPONENT OF PREDICTED ABC SUPERFAMILY METABOLITE UPTAKE TRANSPORTER"/>
    <property type="match status" value="1"/>
</dbReference>
<dbReference type="InterPro" id="IPR038766">
    <property type="entry name" value="Membrane_comp_ABC_pdt"/>
</dbReference>
<dbReference type="InterPro" id="IPR003838">
    <property type="entry name" value="ABC3_permease_C"/>
</dbReference>
<evidence type="ECO:0000256" key="2">
    <source>
        <dbReference type="ARBA" id="ARBA00022475"/>
    </source>
</evidence>
<feature type="transmembrane region" description="Helical" evidence="7">
    <location>
        <begin position="417"/>
        <end position="439"/>
    </location>
</feature>
<dbReference type="EMBL" id="CP036402">
    <property type="protein sequence ID" value="QBI19659.1"/>
    <property type="molecule type" value="Genomic_DNA"/>
</dbReference>
<feature type="domain" description="ABC3 transporter permease C-terminal" evidence="8">
    <location>
        <begin position="279"/>
        <end position="398"/>
    </location>
</feature>
<evidence type="ECO:0000256" key="5">
    <source>
        <dbReference type="ARBA" id="ARBA00023136"/>
    </source>
</evidence>
<evidence type="ECO:0000259" key="8">
    <source>
        <dbReference type="Pfam" id="PF02687"/>
    </source>
</evidence>
<keyword evidence="5 7" id="KW-0472">Membrane</keyword>